<dbReference type="Proteomes" id="UP000886653">
    <property type="component" value="Unassembled WGS sequence"/>
</dbReference>
<reference evidence="2" key="1">
    <citation type="submission" date="2013-11" db="EMBL/GenBank/DDBJ databases">
        <title>Genome sequence of the fusiform rust pathogen reveals effectors for host alternation and coevolution with pine.</title>
        <authorList>
            <consortium name="DOE Joint Genome Institute"/>
            <person name="Smith K."/>
            <person name="Pendleton A."/>
            <person name="Kubisiak T."/>
            <person name="Anderson C."/>
            <person name="Salamov A."/>
            <person name="Aerts A."/>
            <person name="Riley R."/>
            <person name="Clum A."/>
            <person name="Lindquist E."/>
            <person name="Ence D."/>
            <person name="Campbell M."/>
            <person name="Kronenberg Z."/>
            <person name="Feau N."/>
            <person name="Dhillon B."/>
            <person name="Hamelin R."/>
            <person name="Burleigh J."/>
            <person name="Smith J."/>
            <person name="Yandell M."/>
            <person name="Nelson C."/>
            <person name="Grigoriev I."/>
            <person name="Davis J."/>
        </authorList>
    </citation>
    <scope>NUCLEOTIDE SEQUENCE</scope>
    <source>
        <strain evidence="2">G11</strain>
    </source>
</reference>
<dbReference type="AlphaFoldDB" id="A0A9P6NTA3"/>
<keyword evidence="3" id="KW-1185">Reference proteome</keyword>
<gene>
    <name evidence="2" type="ORF">CROQUDRAFT_89429</name>
</gene>
<comment type="caution">
    <text evidence="2">The sequence shown here is derived from an EMBL/GenBank/DDBJ whole genome shotgun (WGS) entry which is preliminary data.</text>
</comment>
<evidence type="ECO:0000256" key="1">
    <source>
        <dbReference type="SAM" id="MobiDB-lite"/>
    </source>
</evidence>
<name>A0A9P6NTA3_9BASI</name>
<proteinExistence type="predicted"/>
<protein>
    <submittedName>
        <fullName evidence="2">Uncharacterized protein</fullName>
    </submittedName>
</protein>
<sequence length="162" mass="18157">MKVGLGPGIKPTLSSSVHGGRQPDRRQNALERVPLLSSKTLCVAISRKIGIRCHEGPTGRAGKKNELLAFSRPSKRYSKDSKIRTIAEVLQRALPAELQCYLEPKDWFVAWSKITKSQFTRTPTPLQGKGEFNTWSWRGRNDMQPIAVFTGQSDIKHLFLVA</sequence>
<organism evidence="2 3">
    <name type="scientific">Cronartium quercuum f. sp. fusiforme G11</name>
    <dbReference type="NCBI Taxonomy" id="708437"/>
    <lineage>
        <taxon>Eukaryota</taxon>
        <taxon>Fungi</taxon>
        <taxon>Dikarya</taxon>
        <taxon>Basidiomycota</taxon>
        <taxon>Pucciniomycotina</taxon>
        <taxon>Pucciniomycetes</taxon>
        <taxon>Pucciniales</taxon>
        <taxon>Coleosporiaceae</taxon>
        <taxon>Cronartium</taxon>
    </lineage>
</organism>
<evidence type="ECO:0000313" key="2">
    <source>
        <dbReference type="EMBL" id="KAG0149105.1"/>
    </source>
</evidence>
<dbReference type="EMBL" id="MU167230">
    <property type="protein sequence ID" value="KAG0149105.1"/>
    <property type="molecule type" value="Genomic_DNA"/>
</dbReference>
<accession>A0A9P6NTA3</accession>
<feature type="region of interest" description="Disordered" evidence="1">
    <location>
        <begin position="1"/>
        <end position="28"/>
    </location>
</feature>
<evidence type="ECO:0000313" key="3">
    <source>
        <dbReference type="Proteomes" id="UP000886653"/>
    </source>
</evidence>